<gene>
    <name evidence="5" type="ORF">WA1_00815</name>
</gene>
<evidence type="ECO:0000256" key="3">
    <source>
        <dbReference type="ARBA" id="ARBA00023163"/>
    </source>
</evidence>
<sequence>MQAEHLLRSANRDSTTSLRYQAVERVILAMHNYLDQTLSLEDMAEIATLSPYHFNRIFHQVTGIPPSQFLYALRLETAKRLLLTTQLSVTEVCYEVGYNSLGTFVTRFKQLVGLSPSHLRRFAKHFTLSCLEQSDKHLTFQPRVIPLNPSLTGRIVTSDAFTGLIFIGLFSTPIPQNRPICCTLLTAPGLYRIAPVPDGCYYVFAAAIANCKAASSYLLQEIALHGCVGPLVVCNGQVNKRPDILLRPKLLTDPPILTALSFLFAERWATDTNS</sequence>
<dbReference type="SMART" id="SM00342">
    <property type="entry name" value="HTH_ARAC"/>
    <property type="match status" value="1"/>
</dbReference>
<dbReference type="PANTHER" id="PTHR43280">
    <property type="entry name" value="ARAC-FAMILY TRANSCRIPTIONAL REGULATOR"/>
    <property type="match status" value="1"/>
</dbReference>
<dbReference type="InterPro" id="IPR018062">
    <property type="entry name" value="HTH_AraC-typ_CS"/>
</dbReference>
<dbReference type="EMBL" id="ANNX02000012">
    <property type="protein sequence ID" value="KYC43738.1"/>
    <property type="molecule type" value="Genomic_DNA"/>
</dbReference>
<keyword evidence="2" id="KW-0238">DNA-binding</keyword>
<evidence type="ECO:0000313" key="6">
    <source>
        <dbReference type="Proteomes" id="UP000076925"/>
    </source>
</evidence>
<evidence type="ECO:0000256" key="1">
    <source>
        <dbReference type="ARBA" id="ARBA00023015"/>
    </source>
</evidence>
<dbReference type="AlphaFoldDB" id="A0A139XGC2"/>
<dbReference type="InterPro" id="IPR020449">
    <property type="entry name" value="Tscrpt_reg_AraC-type_HTH"/>
</dbReference>
<keyword evidence="6" id="KW-1185">Reference proteome</keyword>
<keyword evidence="1" id="KW-0805">Transcription regulation</keyword>
<feature type="domain" description="HTH araC/xylS-type" evidence="4">
    <location>
        <begin position="24"/>
        <end position="122"/>
    </location>
</feature>
<evidence type="ECO:0000313" key="5">
    <source>
        <dbReference type="EMBL" id="KYC43738.1"/>
    </source>
</evidence>
<dbReference type="Proteomes" id="UP000076925">
    <property type="component" value="Unassembled WGS sequence"/>
</dbReference>
<dbReference type="RefSeq" id="WP_017742127.1">
    <property type="nucleotide sequence ID" value="NZ_KQ976354.1"/>
</dbReference>
<comment type="caution">
    <text evidence="5">The sequence shown here is derived from an EMBL/GenBank/DDBJ whole genome shotgun (WGS) entry which is preliminary data.</text>
</comment>
<dbReference type="PROSITE" id="PS00041">
    <property type="entry name" value="HTH_ARAC_FAMILY_1"/>
    <property type="match status" value="1"/>
</dbReference>
<evidence type="ECO:0000259" key="4">
    <source>
        <dbReference type="PROSITE" id="PS01124"/>
    </source>
</evidence>
<dbReference type="InterPro" id="IPR018060">
    <property type="entry name" value="HTH_AraC"/>
</dbReference>
<reference evidence="5 6" key="1">
    <citation type="journal article" date="2013" name="Genome Biol. Evol.">
        <title>Genomes of Stigonematalean cyanobacteria (subsection V) and the evolution of oxygenic photosynthesis from prokaryotes to plastids.</title>
        <authorList>
            <person name="Dagan T."/>
            <person name="Roettger M."/>
            <person name="Stucken K."/>
            <person name="Landan G."/>
            <person name="Koch R."/>
            <person name="Major P."/>
            <person name="Gould S.B."/>
            <person name="Goremykin V.V."/>
            <person name="Rippka R."/>
            <person name="Tandeau de Marsac N."/>
            <person name="Gugger M."/>
            <person name="Lockhart P.J."/>
            <person name="Allen J.F."/>
            <person name="Brune I."/>
            <person name="Maus I."/>
            <person name="Puhler A."/>
            <person name="Martin W.F."/>
        </authorList>
    </citation>
    <scope>NUCLEOTIDE SEQUENCE [LARGE SCALE GENOMIC DNA]</scope>
    <source>
        <strain evidence="5 6">PCC 7110</strain>
    </source>
</reference>
<organism evidence="5 6">
    <name type="scientific">Scytonema hofmannii PCC 7110</name>
    <dbReference type="NCBI Taxonomy" id="128403"/>
    <lineage>
        <taxon>Bacteria</taxon>
        <taxon>Bacillati</taxon>
        <taxon>Cyanobacteriota</taxon>
        <taxon>Cyanophyceae</taxon>
        <taxon>Nostocales</taxon>
        <taxon>Scytonemataceae</taxon>
        <taxon>Scytonema</taxon>
    </lineage>
</organism>
<dbReference type="GO" id="GO:0043565">
    <property type="term" value="F:sequence-specific DNA binding"/>
    <property type="evidence" value="ECO:0007669"/>
    <property type="project" value="InterPro"/>
</dbReference>
<dbReference type="OrthoDB" id="9802228at2"/>
<dbReference type="PROSITE" id="PS01124">
    <property type="entry name" value="HTH_ARAC_FAMILY_2"/>
    <property type="match status" value="1"/>
</dbReference>
<dbReference type="STRING" id="128403.WA1_00815"/>
<name>A0A139XGC2_9CYAN</name>
<dbReference type="Gene3D" id="1.10.10.60">
    <property type="entry name" value="Homeodomain-like"/>
    <property type="match status" value="2"/>
</dbReference>
<dbReference type="Pfam" id="PF12833">
    <property type="entry name" value="HTH_18"/>
    <property type="match status" value="1"/>
</dbReference>
<dbReference type="PANTHER" id="PTHR43280:SF28">
    <property type="entry name" value="HTH-TYPE TRANSCRIPTIONAL ACTIVATOR RHAS"/>
    <property type="match status" value="1"/>
</dbReference>
<evidence type="ECO:0000256" key="2">
    <source>
        <dbReference type="ARBA" id="ARBA00023125"/>
    </source>
</evidence>
<accession>A0A139XGC2</accession>
<dbReference type="SUPFAM" id="SSF46689">
    <property type="entry name" value="Homeodomain-like"/>
    <property type="match status" value="2"/>
</dbReference>
<keyword evidence="3" id="KW-0804">Transcription</keyword>
<dbReference type="InterPro" id="IPR009057">
    <property type="entry name" value="Homeodomain-like_sf"/>
</dbReference>
<protein>
    <recommendedName>
        <fullName evidence="4">HTH araC/xylS-type domain-containing protein</fullName>
    </recommendedName>
</protein>
<dbReference type="PRINTS" id="PR00032">
    <property type="entry name" value="HTHARAC"/>
</dbReference>
<proteinExistence type="predicted"/>
<dbReference type="GO" id="GO:0003700">
    <property type="term" value="F:DNA-binding transcription factor activity"/>
    <property type="evidence" value="ECO:0007669"/>
    <property type="project" value="InterPro"/>
</dbReference>